<feature type="region of interest" description="Disordered" evidence="9">
    <location>
        <begin position="1"/>
        <end position="25"/>
    </location>
</feature>
<evidence type="ECO:0000256" key="1">
    <source>
        <dbReference type="ARBA" id="ARBA00006847"/>
    </source>
</evidence>
<keyword evidence="6" id="KW-0347">Helicase</keyword>
<evidence type="ECO:0000256" key="6">
    <source>
        <dbReference type="ARBA" id="ARBA00022806"/>
    </source>
</evidence>
<organism evidence="11 12">
    <name type="scientific">Defluviimonas salinarum</name>
    <dbReference type="NCBI Taxonomy" id="2992147"/>
    <lineage>
        <taxon>Bacteria</taxon>
        <taxon>Pseudomonadati</taxon>
        <taxon>Pseudomonadota</taxon>
        <taxon>Alphaproteobacteria</taxon>
        <taxon>Rhodobacterales</taxon>
        <taxon>Paracoccaceae</taxon>
        <taxon>Albidovulum</taxon>
    </lineage>
</organism>
<dbReference type="InterPro" id="IPR014001">
    <property type="entry name" value="Helicase_ATP-bd"/>
</dbReference>
<keyword evidence="12" id="KW-1185">Reference proteome</keyword>
<evidence type="ECO:0000256" key="4">
    <source>
        <dbReference type="ARBA" id="ARBA00022741"/>
    </source>
</evidence>
<proteinExistence type="inferred from homology"/>
<dbReference type="EMBL" id="JAPDOG010000041">
    <property type="protein sequence ID" value="MCW3784381.1"/>
    <property type="molecule type" value="Genomic_DNA"/>
</dbReference>
<sequence length="1032" mass="111621">MGSRRLFSGNGLVPVSKSPSEARRDRAIPPAVRTHRGVIRVAAWFHDLGKATVMFQSKLRRAIAGGAPEADPVRHELVSALAWDEITRGLGNGTTIARLRELTPEQVDEAMRVAAERSWGLAVQVRTGAPGLDLDFLRDPDGIRGMVGLLILGHHRLPSGDATHRGLVGELHLRASDGLRRSDLDVAEGVPFWHEQAWIERLRSATEDLSEDHVVSGGSDLYARTCLMLSDHLGSSLKEAGDGEGHLANSLKDGSRFISADSLGKHVERVFRETRSAAHAVYEQRDGFPGLLENEVPHDILRPASTGPARFRWQPHSADMAASLASAGAGGFFGCVIAGTGTGKTRAAPTILAAAAMSDPIPERRSLRFVLGLGLRVLASQSAKEYVRDLGFPERSVSVLVGSPPLVFPGKGGDEAERSGSEDRLASLSGIEVEAVSGDVPEPGSEGEAAWLSGLSHDTDRQLPSFISRIIEKDRRGGGKLRKLIEAPILCSTIDHLMPVASPVRSRHLHAALRLIGSDLIIDEADQFGPEDIAAVARLVHLAGTAGRRVIILSATLTDTVAKALFDAYRTGWSAHAALFGLPDNVAHLVTGHMPDSCFGGREDGGFAASLSGCRSALLRDLDISAPLRCGEVIDAGEDFGSMARAIGAACSTMHDRHATPVSGFRVSVGLVRMTRISHTAAMAAGIPDPAPDRLRLRVCLHSRFPRLQRAWIEDQLKKALTRKGSDPDAGVRRLCEIHGAFERARAANVSDIEIVVVCSPVIETGNDLDFDYGILDPGSLRSIIQSAGRINRHRLLPMASPNVAILSRPAVTFEGSGLLAMPGVETESAGETMLPRLLLTDFGAADRSLAGIAGTARFRRIDARPMLDPQSDFPLLLAEDKAVDDHLHHVMAPITLWCGNVVPRHAARFASMRRFRRSKAHSMDLFPSGDDLDNLSWKLDLNPGSREPLIEDVDLEARAVPGTFLFRNPIRQAWDAMYPDGEVTPHRLRRMLEIGVDVYDPAARFGPYALTVECGLVELRKEDLFWVSRKT</sequence>
<evidence type="ECO:0000256" key="8">
    <source>
        <dbReference type="ARBA" id="ARBA00023118"/>
    </source>
</evidence>
<dbReference type="InterPro" id="IPR054712">
    <property type="entry name" value="Cas3-like_dom"/>
</dbReference>
<name>A0ABT3J9L4_9RHOB</name>
<dbReference type="PROSITE" id="PS51643">
    <property type="entry name" value="HD_CAS3"/>
    <property type="match status" value="1"/>
</dbReference>
<keyword evidence="5" id="KW-0378">Hydrolase</keyword>
<evidence type="ECO:0000256" key="9">
    <source>
        <dbReference type="SAM" id="MobiDB-lite"/>
    </source>
</evidence>
<comment type="similarity">
    <text evidence="2">In the central section; belongs to the CRISPR-associated helicase Cas3 family.</text>
</comment>
<dbReference type="Proteomes" id="UP001207582">
    <property type="component" value="Unassembled WGS sequence"/>
</dbReference>
<reference evidence="11 12" key="1">
    <citation type="submission" date="2022-10" db="EMBL/GenBank/DDBJ databases">
        <title>Defluviimonas sp. CAU 1641 isolated from mud.</title>
        <authorList>
            <person name="Kim W."/>
        </authorList>
    </citation>
    <scope>NUCLEOTIDE SEQUENCE [LARGE SCALE GENOMIC DNA]</scope>
    <source>
        <strain evidence="11 12">CAU 1641</strain>
    </source>
</reference>
<dbReference type="InterPro" id="IPR006483">
    <property type="entry name" value="CRISPR-assoc_Cas3_HD"/>
</dbReference>
<evidence type="ECO:0000256" key="5">
    <source>
        <dbReference type="ARBA" id="ARBA00022801"/>
    </source>
</evidence>
<dbReference type="InterPro" id="IPR027417">
    <property type="entry name" value="P-loop_NTPase"/>
</dbReference>
<comment type="similarity">
    <text evidence="1">In the N-terminal section; belongs to the CRISPR-associated nuclease Cas3-HD family.</text>
</comment>
<dbReference type="InterPro" id="IPR038257">
    <property type="entry name" value="CRISPR-assoc_Cas3_HD_sf"/>
</dbReference>
<keyword evidence="3" id="KW-0479">Metal-binding</keyword>
<evidence type="ECO:0000313" key="11">
    <source>
        <dbReference type="EMBL" id="MCW3784381.1"/>
    </source>
</evidence>
<protein>
    <recommendedName>
        <fullName evidence="10">HD Cas3-type domain-containing protein</fullName>
    </recommendedName>
</protein>
<evidence type="ECO:0000256" key="3">
    <source>
        <dbReference type="ARBA" id="ARBA00022723"/>
    </source>
</evidence>
<comment type="caution">
    <text evidence="11">The sequence shown here is derived from an EMBL/GenBank/DDBJ whole genome shotgun (WGS) entry which is preliminary data.</text>
</comment>
<feature type="domain" description="HD Cas3-type" evidence="10">
    <location>
        <begin position="1"/>
        <end position="233"/>
    </location>
</feature>
<evidence type="ECO:0000313" key="12">
    <source>
        <dbReference type="Proteomes" id="UP001207582"/>
    </source>
</evidence>
<dbReference type="Pfam" id="PF22590">
    <property type="entry name" value="Cas3-like_C_2"/>
    <property type="match status" value="1"/>
</dbReference>
<dbReference type="SMART" id="SM00487">
    <property type="entry name" value="DEXDc"/>
    <property type="match status" value="1"/>
</dbReference>
<dbReference type="Gene3D" id="1.10.3210.30">
    <property type="match status" value="1"/>
</dbReference>
<gene>
    <name evidence="11" type="ORF">OM960_22920</name>
</gene>
<dbReference type="Gene3D" id="3.40.50.300">
    <property type="entry name" value="P-loop containing nucleotide triphosphate hydrolases"/>
    <property type="match status" value="1"/>
</dbReference>
<evidence type="ECO:0000256" key="2">
    <source>
        <dbReference type="ARBA" id="ARBA00009046"/>
    </source>
</evidence>
<keyword evidence="4" id="KW-0547">Nucleotide-binding</keyword>
<evidence type="ECO:0000259" key="10">
    <source>
        <dbReference type="PROSITE" id="PS51643"/>
    </source>
</evidence>
<accession>A0ABT3J9L4</accession>
<evidence type="ECO:0000256" key="7">
    <source>
        <dbReference type="ARBA" id="ARBA00022840"/>
    </source>
</evidence>
<keyword evidence="8" id="KW-0051">Antiviral defense</keyword>
<keyword evidence="7" id="KW-0067">ATP-binding</keyword>
<dbReference type="SUPFAM" id="SSF52540">
    <property type="entry name" value="P-loop containing nucleoside triphosphate hydrolases"/>
    <property type="match status" value="1"/>
</dbReference>